<protein>
    <recommendedName>
        <fullName evidence="3">DUF2268 domain-containing protein</fullName>
    </recommendedName>
</protein>
<dbReference type="RefSeq" id="WP_184031327.1">
    <property type="nucleotide sequence ID" value="NZ_JACHFN010000015.1"/>
</dbReference>
<sequence>MTELLDLTPRFRTFHAAAQGAEPERRWALWQDLYGVAAVPPTPQGQRLARELLDAAWDRYGKLPDDLSAQARRLHSQDAGAAARPSALLGAPVPSHRLVAYVGGFEDNAFAFSDPLPTVCLPVETAPEKAEVFLTHELAHLVHHALSGGAGGWTRTLGATIVQEGLATRVTDALHPGAPLAWRIGEAGWLAAWEVQRVHLLADALPRLSACDDATTLRFILPHPELTLERGAYALGWWLAGEWLAAGRTLAALARVPERELPALVQTWLAR</sequence>
<evidence type="ECO:0000313" key="1">
    <source>
        <dbReference type="EMBL" id="MBB5235780.1"/>
    </source>
</evidence>
<organism evidence="1 2">
    <name type="scientific">Deinococcus budaensis</name>
    <dbReference type="NCBI Taxonomy" id="1665626"/>
    <lineage>
        <taxon>Bacteria</taxon>
        <taxon>Thermotogati</taxon>
        <taxon>Deinococcota</taxon>
        <taxon>Deinococci</taxon>
        <taxon>Deinococcales</taxon>
        <taxon>Deinococcaceae</taxon>
        <taxon>Deinococcus</taxon>
    </lineage>
</organism>
<reference evidence="1 2" key="1">
    <citation type="submission" date="2020-08" db="EMBL/GenBank/DDBJ databases">
        <title>Genomic Encyclopedia of Type Strains, Phase IV (KMG-IV): sequencing the most valuable type-strain genomes for metagenomic binning, comparative biology and taxonomic classification.</title>
        <authorList>
            <person name="Goeker M."/>
        </authorList>
    </citation>
    <scope>NUCLEOTIDE SEQUENCE [LARGE SCALE GENOMIC DNA]</scope>
    <source>
        <strain evidence="1 2">DSM 101791</strain>
    </source>
</reference>
<dbReference type="EMBL" id="JACHFN010000015">
    <property type="protein sequence ID" value="MBB5235780.1"/>
    <property type="molecule type" value="Genomic_DNA"/>
</dbReference>
<gene>
    <name evidence="1" type="ORF">HNQ09_003241</name>
</gene>
<dbReference type="Proteomes" id="UP000525389">
    <property type="component" value="Unassembled WGS sequence"/>
</dbReference>
<comment type="caution">
    <text evidence="1">The sequence shown here is derived from an EMBL/GenBank/DDBJ whole genome shotgun (WGS) entry which is preliminary data.</text>
</comment>
<accession>A0A7W8GHK3</accession>
<evidence type="ECO:0008006" key="3">
    <source>
        <dbReference type="Google" id="ProtNLM"/>
    </source>
</evidence>
<keyword evidence="2" id="KW-1185">Reference proteome</keyword>
<name>A0A7W8GHK3_9DEIO</name>
<evidence type="ECO:0000313" key="2">
    <source>
        <dbReference type="Proteomes" id="UP000525389"/>
    </source>
</evidence>
<dbReference type="AlphaFoldDB" id="A0A7W8GHK3"/>
<proteinExistence type="predicted"/>